<feature type="non-terminal residue" evidence="1">
    <location>
        <position position="177"/>
    </location>
</feature>
<organism evidence="1">
    <name type="scientific">Pectinophora gossypiella</name>
    <name type="common">Cotton pink bollworm</name>
    <name type="synonym">Depressaria gossypiella</name>
    <dbReference type="NCBI Taxonomy" id="13191"/>
    <lineage>
        <taxon>Eukaryota</taxon>
        <taxon>Metazoa</taxon>
        <taxon>Ecdysozoa</taxon>
        <taxon>Arthropoda</taxon>
        <taxon>Hexapoda</taxon>
        <taxon>Insecta</taxon>
        <taxon>Pterygota</taxon>
        <taxon>Neoptera</taxon>
        <taxon>Endopterygota</taxon>
        <taxon>Lepidoptera</taxon>
        <taxon>Glossata</taxon>
        <taxon>Ditrysia</taxon>
        <taxon>Gelechioidea</taxon>
        <taxon>Gelechiidae</taxon>
        <taxon>Apatetrinae</taxon>
        <taxon>Pectinophora</taxon>
    </lineage>
</organism>
<dbReference type="InterPro" id="IPR011009">
    <property type="entry name" value="Kinase-like_dom_sf"/>
</dbReference>
<name>A0A1E1WAV7_PECGO</name>
<evidence type="ECO:0008006" key="2">
    <source>
        <dbReference type="Google" id="ProtNLM"/>
    </source>
</evidence>
<reference evidence="1" key="1">
    <citation type="submission" date="2015-09" db="EMBL/GenBank/DDBJ databases">
        <title>De novo assembly of Pectinophora gossypiella (Pink Bollworm) gut transcriptome.</title>
        <authorList>
            <person name="Tassone E.E."/>
        </authorList>
    </citation>
    <scope>NUCLEOTIDE SEQUENCE</scope>
</reference>
<dbReference type="SUPFAM" id="SSF56112">
    <property type="entry name" value="Protein kinase-like (PK-like)"/>
    <property type="match status" value="1"/>
</dbReference>
<dbReference type="EMBL" id="GDQN01006985">
    <property type="protein sequence ID" value="JAT84069.1"/>
    <property type="molecule type" value="Transcribed_RNA"/>
</dbReference>
<feature type="non-terminal residue" evidence="1">
    <location>
        <position position="1"/>
    </location>
</feature>
<gene>
    <name evidence="1" type="ORF">g.4582</name>
</gene>
<evidence type="ECO:0000313" key="1">
    <source>
        <dbReference type="EMBL" id="JAT84069.1"/>
    </source>
</evidence>
<dbReference type="AlphaFoldDB" id="A0A1E1WAV7"/>
<dbReference type="Gene3D" id="1.10.510.10">
    <property type="entry name" value="Transferase(Phosphotransferase) domain 1"/>
    <property type="match status" value="1"/>
</dbReference>
<protein>
    <recommendedName>
        <fullName evidence="2">Protein kinase domain-containing protein</fullName>
    </recommendedName>
</protein>
<proteinExistence type="predicted"/>
<dbReference type="OrthoDB" id="5979581at2759"/>
<accession>A0A1E1WAV7</accession>
<sequence>EKSNVEPSNTLTSKIVSNKVDDDELNSNTGIVVPKNTVVKDVSEPDQKFNDDKIFIKTMEQHMFAYLKEPYTVTAIIRKGHYSKILRCTNSKGRLSAVKVRSPYFNEGSAAQRDMLITLQKNVPRSKLLFPCLFKTFTVENYSCFLMECYPINLFQTLKQVNVLHIDVVQHLSRQLV</sequence>